<keyword evidence="2" id="KW-1185">Reference proteome</keyword>
<dbReference type="EMBL" id="JBBWRZ010000006">
    <property type="protein sequence ID" value="KAK8233669.1"/>
    <property type="molecule type" value="Genomic_DNA"/>
</dbReference>
<name>A0ABR1YMY5_9PEZI</name>
<comment type="caution">
    <text evidence="1">The sequence shown here is derived from an EMBL/GenBank/DDBJ whole genome shotgun (WGS) entry which is preliminary data.</text>
</comment>
<gene>
    <name evidence="1" type="ORF">HDK90DRAFT_466692</name>
</gene>
<accession>A0ABR1YMY5</accession>
<dbReference type="PANTHER" id="PTHR36091:SF1">
    <property type="entry name" value="ALTERED INHERITANCE OF MITOCHONDRIA PROTEIN 9, MITOCHONDRIAL"/>
    <property type="match status" value="1"/>
</dbReference>
<evidence type="ECO:0000313" key="1">
    <source>
        <dbReference type="EMBL" id="KAK8233669.1"/>
    </source>
</evidence>
<reference evidence="1 2" key="1">
    <citation type="submission" date="2024-04" db="EMBL/GenBank/DDBJ databases">
        <title>Phyllosticta paracitricarpa is synonymous to the EU quarantine fungus P. citricarpa based on phylogenomic analyses.</title>
        <authorList>
            <consortium name="Lawrence Berkeley National Laboratory"/>
            <person name="Van Ingen-Buijs V.A."/>
            <person name="Van Westerhoven A.C."/>
            <person name="Haridas S."/>
            <person name="Skiadas P."/>
            <person name="Martin F."/>
            <person name="Groenewald J.Z."/>
            <person name="Crous P.W."/>
            <person name="Seidl M.F."/>
        </authorList>
    </citation>
    <scope>NUCLEOTIDE SEQUENCE [LARGE SCALE GENOMIC DNA]</scope>
    <source>
        <strain evidence="1 2">CBS 123374</strain>
    </source>
</reference>
<proteinExistence type="predicted"/>
<dbReference type="PANTHER" id="PTHR36091">
    <property type="entry name" value="ALTERED INHERITANCE OF MITOCHONDRIA PROTEIN 9, MITOCHONDRIAL"/>
    <property type="match status" value="1"/>
</dbReference>
<evidence type="ECO:0000313" key="2">
    <source>
        <dbReference type="Proteomes" id="UP001492380"/>
    </source>
</evidence>
<sequence length="484" mass="54926">MIRLAARARPIAALQKTRLLYHLPTFATDNTFLSSCRHASSRPPKFDPHFFDETLVRTNESGPSRHFGKGKSDRTDRGLYMEVPDTTEGEFKYMHYMQFSEVATMNFVREILKLPVVPRAWLWSNPDASSAFLKTAVAMKNAEGTPVSACISDIQKSAANTVRAAHSSWLIEKKVSSITFDRYGSLYQPSSDFMYEIPGSHKAKVLDGASPEEKQLIESQFYIGPSCEPRFFQRDGRHLMEEYHGPWTSAVDYVESLLRCEIEVLSKKINESEVPGGPLDKDGISYEMHVELLQKALSVVPHIMPKDSESTSPRLYHPTLGPDDVFYDEEYRVKTIIGWSGASIAPFFESLHWALQLSPQSDPIEPEGLIRRLQSEVGGDEFDELCQTLWERSAMLKKAQKNPILPLIHVAMETRRYGTIPLQTLLMHIHSHWIDFDAGEPCPFQIPPEAKREADKLMDRLVAEGKDKELIRAIPQVGMWTLGR</sequence>
<dbReference type="InterPro" id="IPR051035">
    <property type="entry name" value="Mito_inheritance_9"/>
</dbReference>
<dbReference type="Proteomes" id="UP001492380">
    <property type="component" value="Unassembled WGS sequence"/>
</dbReference>
<organism evidence="1 2">
    <name type="scientific">Phyllosticta capitalensis</name>
    <dbReference type="NCBI Taxonomy" id="121624"/>
    <lineage>
        <taxon>Eukaryota</taxon>
        <taxon>Fungi</taxon>
        <taxon>Dikarya</taxon>
        <taxon>Ascomycota</taxon>
        <taxon>Pezizomycotina</taxon>
        <taxon>Dothideomycetes</taxon>
        <taxon>Dothideomycetes incertae sedis</taxon>
        <taxon>Botryosphaeriales</taxon>
        <taxon>Phyllostictaceae</taxon>
        <taxon>Phyllosticta</taxon>
    </lineage>
</organism>
<protein>
    <submittedName>
        <fullName evidence="1">Uncharacterized protein</fullName>
    </submittedName>
</protein>